<proteinExistence type="predicted"/>
<dbReference type="Proteomes" id="UP001066276">
    <property type="component" value="Chromosome 3_2"/>
</dbReference>
<feature type="compositionally biased region" description="Pro residues" evidence="1">
    <location>
        <begin position="94"/>
        <end position="104"/>
    </location>
</feature>
<dbReference type="AlphaFoldDB" id="A0AAV7TJW0"/>
<name>A0AAV7TJW0_PLEWA</name>
<accession>A0AAV7TJW0</accession>
<comment type="caution">
    <text evidence="2">The sequence shown here is derived from an EMBL/GenBank/DDBJ whole genome shotgun (WGS) entry which is preliminary data.</text>
</comment>
<evidence type="ECO:0000313" key="3">
    <source>
        <dbReference type="Proteomes" id="UP001066276"/>
    </source>
</evidence>
<feature type="compositionally biased region" description="Basic and acidic residues" evidence="1">
    <location>
        <begin position="145"/>
        <end position="171"/>
    </location>
</feature>
<feature type="region of interest" description="Disordered" evidence="1">
    <location>
        <begin position="214"/>
        <end position="240"/>
    </location>
</feature>
<dbReference type="EMBL" id="JANPWB010000006">
    <property type="protein sequence ID" value="KAJ1176229.1"/>
    <property type="molecule type" value="Genomic_DNA"/>
</dbReference>
<organism evidence="2 3">
    <name type="scientific">Pleurodeles waltl</name>
    <name type="common">Iberian ribbed newt</name>
    <dbReference type="NCBI Taxonomy" id="8319"/>
    <lineage>
        <taxon>Eukaryota</taxon>
        <taxon>Metazoa</taxon>
        <taxon>Chordata</taxon>
        <taxon>Craniata</taxon>
        <taxon>Vertebrata</taxon>
        <taxon>Euteleostomi</taxon>
        <taxon>Amphibia</taxon>
        <taxon>Batrachia</taxon>
        <taxon>Caudata</taxon>
        <taxon>Salamandroidea</taxon>
        <taxon>Salamandridae</taxon>
        <taxon>Pleurodelinae</taxon>
        <taxon>Pleurodeles</taxon>
    </lineage>
</organism>
<feature type="compositionally biased region" description="Basic and acidic residues" evidence="1">
    <location>
        <begin position="292"/>
        <end position="301"/>
    </location>
</feature>
<evidence type="ECO:0000256" key="1">
    <source>
        <dbReference type="SAM" id="MobiDB-lite"/>
    </source>
</evidence>
<gene>
    <name evidence="2" type="ORF">NDU88_001512</name>
</gene>
<feature type="compositionally biased region" description="Basic and acidic residues" evidence="1">
    <location>
        <begin position="214"/>
        <end position="230"/>
    </location>
</feature>
<feature type="region of interest" description="Disordered" evidence="1">
    <location>
        <begin position="75"/>
        <end position="171"/>
    </location>
</feature>
<feature type="compositionally biased region" description="Basic and acidic residues" evidence="1">
    <location>
        <begin position="75"/>
        <end position="93"/>
    </location>
</feature>
<feature type="region of interest" description="Disordered" evidence="1">
    <location>
        <begin position="1"/>
        <end position="33"/>
    </location>
</feature>
<reference evidence="2" key="1">
    <citation type="journal article" date="2022" name="bioRxiv">
        <title>Sequencing and chromosome-scale assembly of the giantPleurodeles waltlgenome.</title>
        <authorList>
            <person name="Brown T."/>
            <person name="Elewa A."/>
            <person name="Iarovenko S."/>
            <person name="Subramanian E."/>
            <person name="Araus A.J."/>
            <person name="Petzold A."/>
            <person name="Susuki M."/>
            <person name="Suzuki K.-i.T."/>
            <person name="Hayashi T."/>
            <person name="Toyoda A."/>
            <person name="Oliveira C."/>
            <person name="Osipova E."/>
            <person name="Leigh N.D."/>
            <person name="Simon A."/>
            <person name="Yun M.H."/>
        </authorList>
    </citation>
    <scope>NUCLEOTIDE SEQUENCE</scope>
    <source>
        <strain evidence="2">20211129_DDA</strain>
        <tissue evidence="2">Liver</tissue>
    </source>
</reference>
<protein>
    <submittedName>
        <fullName evidence="2">Uncharacterized protein</fullName>
    </submittedName>
</protein>
<keyword evidence="3" id="KW-1185">Reference proteome</keyword>
<evidence type="ECO:0000313" key="2">
    <source>
        <dbReference type="EMBL" id="KAJ1176229.1"/>
    </source>
</evidence>
<feature type="compositionally biased region" description="Basic and acidic residues" evidence="1">
    <location>
        <begin position="273"/>
        <end position="282"/>
    </location>
</feature>
<feature type="region of interest" description="Disordered" evidence="1">
    <location>
        <begin position="267"/>
        <end position="301"/>
    </location>
</feature>
<sequence>MRTKSDAAGDGYFTGASRPHAKKEGTPHPQTPSLIIFIHDNVKKCIAPDTNPLRPTINAPAPDISIEEVLDRRQIVKVTEPKEAATQEQEKPPEQAPEEPPPYGIHPTLPAAGYQDPERVEPEEDRTDVKGAGRAPSPNPTPPWVDHEQKRRDRATPKLRHTKEQAGRSRSLDPIRGQWTIGQIILKLGNTLAETLREAAGEWMQEEREWVKEMERSRYDERRDEMERGAGAEVEDEEWDEGFELKESTFRTGRRLYNFLTADYTKTTIDNKGPSRDREKVNFKHIQSGAHTYRDDRTEGG</sequence>